<feature type="region of interest" description="Disordered" evidence="1">
    <location>
        <begin position="1"/>
        <end position="39"/>
    </location>
</feature>
<evidence type="ECO:0000313" key="3">
    <source>
        <dbReference type="Proteomes" id="UP001168990"/>
    </source>
</evidence>
<dbReference type="AlphaFoldDB" id="A0AA39C2R2"/>
<keyword evidence="3" id="KW-1185">Reference proteome</keyword>
<gene>
    <name evidence="2" type="ORF">PV328_012133</name>
</gene>
<sequence length="84" mass="10190">MPGKRRGASLGRQTHKAALMRNRRDRRTEEEREEDNANTRVAMARLHQEQPEDTRAERNEQIRLRQRQARRFITHRERAGRFIE</sequence>
<dbReference type="Proteomes" id="UP001168990">
    <property type="component" value="Unassembled WGS sequence"/>
</dbReference>
<dbReference type="EMBL" id="JAQQBS010001992">
    <property type="protein sequence ID" value="KAK0156911.1"/>
    <property type="molecule type" value="Genomic_DNA"/>
</dbReference>
<protein>
    <submittedName>
        <fullName evidence="2">Uncharacterized protein</fullName>
    </submittedName>
</protein>
<reference evidence="2" key="1">
    <citation type="journal article" date="2023" name="bioRxiv">
        <title>Scaffold-level genome assemblies of two parasitoid biocontrol wasps reveal the parthenogenesis mechanism and an associated novel virus.</title>
        <authorList>
            <person name="Inwood S."/>
            <person name="Skelly J."/>
            <person name="Guhlin J."/>
            <person name="Harrop T."/>
            <person name="Goldson S."/>
            <person name="Dearden P."/>
        </authorList>
    </citation>
    <scope>NUCLEOTIDE SEQUENCE</scope>
    <source>
        <strain evidence="2">Irish</strain>
        <tissue evidence="2">Whole body</tissue>
    </source>
</reference>
<name>A0AA39C2R2_9HYME</name>
<evidence type="ECO:0000256" key="1">
    <source>
        <dbReference type="SAM" id="MobiDB-lite"/>
    </source>
</evidence>
<organism evidence="2 3">
    <name type="scientific">Microctonus aethiopoides</name>
    <dbReference type="NCBI Taxonomy" id="144406"/>
    <lineage>
        <taxon>Eukaryota</taxon>
        <taxon>Metazoa</taxon>
        <taxon>Ecdysozoa</taxon>
        <taxon>Arthropoda</taxon>
        <taxon>Hexapoda</taxon>
        <taxon>Insecta</taxon>
        <taxon>Pterygota</taxon>
        <taxon>Neoptera</taxon>
        <taxon>Endopterygota</taxon>
        <taxon>Hymenoptera</taxon>
        <taxon>Apocrita</taxon>
        <taxon>Ichneumonoidea</taxon>
        <taxon>Braconidae</taxon>
        <taxon>Euphorinae</taxon>
        <taxon>Microctonus</taxon>
    </lineage>
</organism>
<evidence type="ECO:0000313" key="2">
    <source>
        <dbReference type="EMBL" id="KAK0156911.1"/>
    </source>
</evidence>
<accession>A0AA39C2R2</accession>
<reference evidence="2" key="2">
    <citation type="submission" date="2023-03" db="EMBL/GenBank/DDBJ databases">
        <authorList>
            <person name="Inwood S.N."/>
            <person name="Skelly J.G."/>
            <person name="Guhlin J."/>
            <person name="Harrop T.W.R."/>
            <person name="Goldson S.G."/>
            <person name="Dearden P.K."/>
        </authorList>
    </citation>
    <scope>NUCLEOTIDE SEQUENCE</scope>
    <source>
        <strain evidence="2">Irish</strain>
        <tissue evidence="2">Whole body</tissue>
    </source>
</reference>
<proteinExistence type="predicted"/>
<comment type="caution">
    <text evidence="2">The sequence shown here is derived from an EMBL/GenBank/DDBJ whole genome shotgun (WGS) entry which is preliminary data.</text>
</comment>